<protein>
    <submittedName>
        <fullName evidence="1">27714_t:CDS:1</fullName>
    </submittedName>
</protein>
<name>A0A9N9JHE4_9GLOM</name>
<comment type="caution">
    <text evidence="1">The sequence shown here is derived from an EMBL/GenBank/DDBJ whole genome shotgun (WGS) entry which is preliminary data.</text>
</comment>
<organism evidence="1 2">
    <name type="scientific">Dentiscutata erythropus</name>
    <dbReference type="NCBI Taxonomy" id="1348616"/>
    <lineage>
        <taxon>Eukaryota</taxon>
        <taxon>Fungi</taxon>
        <taxon>Fungi incertae sedis</taxon>
        <taxon>Mucoromycota</taxon>
        <taxon>Glomeromycotina</taxon>
        <taxon>Glomeromycetes</taxon>
        <taxon>Diversisporales</taxon>
        <taxon>Gigasporaceae</taxon>
        <taxon>Dentiscutata</taxon>
    </lineage>
</organism>
<dbReference type="InterPro" id="IPR009057">
    <property type="entry name" value="Homeodomain-like_sf"/>
</dbReference>
<keyword evidence="2" id="KW-1185">Reference proteome</keyword>
<sequence>MRKQVVDIVNNRYLSITQVFQCLHLAPSMVKSIVDHFDKEDRIVFKPCGGDRRSKLNSEHRIFLKTQMEINPSITINELHQNLLERFSDLQ</sequence>
<proteinExistence type="predicted"/>
<feature type="non-terminal residue" evidence="1">
    <location>
        <position position="91"/>
    </location>
</feature>
<dbReference type="Proteomes" id="UP000789405">
    <property type="component" value="Unassembled WGS sequence"/>
</dbReference>
<gene>
    <name evidence="1" type="ORF">DERYTH_LOCUS19834</name>
</gene>
<reference evidence="1" key="1">
    <citation type="submission" date="2021-06" db="EMBL/GenBank/DDBJ databases">
        <authorList>
            <person name="Kallberg Y."/>
            <person name="Tangrot J."/>
            <person name="Rosling A."/>
        </authorList>
    </citation>
    <scope>NUCLEOTIDE SEQUENCE</scope>
    <source>
        <strain evidence="1">MA453B</strain>
    </source>
</reference>
<evidence type="ECO:0000313" key="2">
    <source>
        <dbReference type="Proteomes" id="UP000789405"/>
    </source>
</evidence>
<dbReference type="OrthoDB" id="2280633at2759"/>
<dbReference type="AlphaFoldDB" id="A0A9N9JHE4"/>
<accession>A0A9N9JHE4</accession>
<evidence type="ECO:0000313" key="1">
    <source>
        <dbReference type="EMBL" id="CAG8782604.1"/>
    </source>
</evidence>
<dbReference type="EMBL" id="CAJVPY010022366">
    <property type="protein sequence ID" value="CAG8782604.1"/>
    <property type="molecule type" value="Genomic_DNA"/>
</dbReference>
<dbReference type="SUPFAM" id="SSF46689">
    <property type="entry name" value="Homeodomain-like"/>
    <property type="match status" value="1"/>
</dbReference>